<gene>
    <name evidence="2" type="ORF">GCM10025867_45420</name>
    <name evidence="3" type="ORF">GCM10025867_51080</name>
</gene>
<evidence type="ECO:0008006" key="5">
    <source>
        <dbReference type="Google" id="ProtNLM"/>
    </source>
</evidence>
<dbReference type="InterPro" id="IPR036388">
    <property type="entry name" value="WH-like_DNA-bd_sf"/>
</dbReference>
<dbReference type="RefSeq" id="WP_286347149.1">
    <property type="nucleotide sequence ID" value="NZ_AP027733.1"/>
</dbReference>
<dbReference type="SUPFAM" id="SSF46689">
    <property type="entry name" value="Homeodomain-like"/>
    <property type="match status" value="1"/>
</dbReference>
<dbReference type="Gene3D" id="1.10.10.10">
    <property type="entry name" value="Winged helix-like DNA-binding domain superfamily/Winged helix DNA-binding domain"/>
    <property type="match status" value="1"/>
</dbReference>
<reference evidence="3" key="1">
    <citation type="journal article" date="2014" name="Int. J. Syst. Evol. Microbiol.">
        <title>Complete genome of a new Firmicutes species belonging to the dominant human colonic microbiota ('Ruminococcus bicirculans') reveals two chromosomes and a selective capacity to utilize plant glucans.</title>
        <authorList>
            <consortium name="NISC Comparative Sequencing Program"/>
            <person name="Wegmann U."/>
            <person name="Louis P."/>
            <person name="Goesmann A."/>
            <person name="Henrissat B."/>
            <person name="Duncan S.H."/>
            <person name="Flint H.J."/>
        </authorList>
    </citation>
    <scope>NUCLEOTIDE SEQUENCE</scope>
    <source>
        <strain evidence="3">NBRC 108728</strain>
    </source>
</reference>
<dbReference type="EMBL" id="AP027733">
    <property type="protein sequence ID" value="BDZ52301.1"/>
    <property type="molecule type" value="Genomic_DNA"/>
</dbReference>
<dbReference type="InterPro" id="IPR009057">
    <property type="entry name" value="Homeodomain-like_sf"/>
</dbReference>
<protein>
    <recommendedName>
        <fullName evidence="5">Transposase</fullName>
    </recommendedName>
</protein>
<evidence type="ECO:0000313" key="2">
    <source>
        <dbReference type="EMBL" id="BDZ52301.1"/>
    </source>
</evidence>
<feature type="region of interest" description="Disordered" evidence="1">
    <location>
        <begin position="1"/>
        <end position="31"/>
    </location>
</feature>
<geneLocation type="plasmid" evidence="3 4">
    <name>pNBRC108728a</name>
</geneLocation>
<keyword evidence="4" id="KW-1185">Reference proteome</keyword>
<organism evidence="3 4">
    <name type="scientific">Frondihabitans sucicola</name>
    <dbReference type="NCBI Taxonomy" id="1268041"/>
    <lineage>
        <taxon>Bacteria</taxon>
        <taxon>Bacillati</taxon>
        <taxon>Actinomycetota</taxon>
        <taxon>Actinomycetes</taxon>
        <taxon>Micrococcales</taxon>
        <taxon>Microbacteriaceae</taxon>
        <taxon>Frondihabitans</taxon>
    </lineage>
</organism>
<proteinExistence type="predicted"/>
<reference evidence="4" key="2">
    <citation type="journal article" date="2019" name="Int. J. Syst. Evol. Microbiol.">
        <title>The Global Catalogue of Microorganisms (GCM) 10K type strain sequencing project: providing services to taxonomists for standard genome sequencing and annotation.</title>
        <authorList>
            <consortium name="The Broad Institute Genomics Platform"/>
            <consortium name="The Broad Institute Genome Sequencing Center for Infectious Disease"/>
            <person name="Wu L."/>
            <person name="Ma J."/>
        </authorList>
    </citation>
    <scope>NUCLEOTIDE SEQUENCE [LARGE SCALE GENOMIC DNA]</scope>
    <source>
        <strain evidence="4">NBRC 108728</strain>
    </source>
</reference>
<evidence type="ECO:0000256" key="1">
    <source>
        <dbReference type="SAM" id="MobiDB-lite"/>
    </source>
</evidence>
<reference evidence="3" key="3">
    <citation type="submission" date="2023-02" db="EMBL/GenBank/DDBJ databases">
        <authorList>
            <person name="Sun Q."/>
            <person name="Mori K."/>
        </authorList>
    </citation>
    <scope>NUCLEOTIDE SEQUENCE</scope>
    <source>
        <strain evidence="3">NBRC 108728</strain>
        <plasmid evidence="3">pNBRC108728a</plasmid>
    </source>
</reference>
<evidence type="ECO:0000313" key="4">
    <source>
        <dbReference type="Proteomes" id="UP001321486"/>
    </source>
</evidence>
<dbReference type="EMBL" id="AP027733">
    <property type="protein sequence ID" value="BDZ52867.1"/>
    <property type="molecule type" value="Genomic_DNA"/>
</dbReference>
<sequence>MPFEQKYTPETRQQATDEVLARRAANPKDRSMIRETAEKYQVGEQSLRGWIKAYDKANEPEPKSEPVAAPAPAVAPAAAAPAREVVAAPALKPAPVNARIAELEAEVAKLTRDKAALKGALRILLDD</sequence>
<name>A0ABN6Y688_9MICO</name>
<accession>A0ABN6Y688</accession>
<evidence type="ECO:0000313" key="3">
    <source>
        <dbReference type="EMBL" id="BDZ52867.1"/>
    </source>
</evidence>
<keyword evidence="3" id="KW-0614">Plasmid</keyword>
<dbReference type="Proteomes" id="UP001321486">
    <property type="component" value="Plasmid pNBRC108728a"/>
</dbReference>